<keyword evidence="2" id="KW-1185">Reference proteome</keyword>
<dbReference type="Proteomes" id="UP001157502">
    <property type="component" value="Chromosome 28"/>
</dbReference>
<sequence>MQRSALQRITTTCNICPAINIHVIPPSVITHRAADVHLPIVQLQKHRWIADITQRSFDRILRATSDWACDEPPVPQTLLSATQDLITQRLVKDRGNWVLPICLSGDYGHSD</sequence>
<organism evidence="1 2">
    <name type="scientific">Dallia pectoralis</name>
    <name type="common">Alaska blackfish</name>
    <dbReference type="NCBI Taxonomy" id="75939"/>
    <lineage>
        <taxon>Eukaryota</taxon>
        <taxon>Metazoa</taxon>
        <taxon>Chordata</taxon>
        <taxon>Craniata</taxon>
        <taxon>Vertebrata</taxon>
        <taxon>Euteleostomi</taxon>
        <taxon>Actinopterygii</taxon>
        <taxon>Neopterygii</taxon>
        <taxon>Teleostei</taxon>
        <taxon>Protacanthopterygii</taxon>
        <taxon>Esociformes</taxon>
        <taxon>Umbridae</taxon>
        <taxon>Dallia</taxon>
    </lineage>
</organism>
<gene>
    <name evidence="1" type="ORF">DPEC_G00299440</name>
</gene>
<name>A0ACC2FG55_DALPE</name>
<evidence type="ECO:0000313" key="1">
    <source>
        <dbReference type="EMBL" id="KAJ7990355.1"/>
    </source>
</evidence>
<reference evidence="1" key="1">
    <citation type="submission" date="2021-05" db="EMBL/GenBank/DDBJ databases">
        <authorList>
            <person name="Pan Q."/>
            <person name="Jouanno E."/>
            <person name="Zahm M."/>
            <person name="Klopp C."/>
            <person name="Cabau C."/>
            <person name="Louis A."/>
            <person name="Berthelot C."/>
            <person name="Parey E."/>
            <person name="Roest Crollius H."/>
            <person name="Montfort J."/>
            <person name="Robinson-Rechavi M."/>
            <person name="Bouchez O."/>
            <person name="Lampietro C."/>
            <person name="Lopez Roques C."/>
            <person name="Donnadieu C."/>
            <person name="Postlethwait J."/>
            <person name="Bobe J."/>
            <person name="Dillon D."/>
            <person name="Chandos A."/>
            <person name="von Hippel F."/>
            <person name="Guiguen Y."/>
        </authorList>
    </citation>
    <scope>NUCLEOTIDE SEQUENCE</scope>
    <source>
        <strain evidence="1">YG-Jan2019</strain>
    </source>
</reference>
<comment type="caution">
    <text evidence="1">The sequence shown here is derived from an EMBL/GenBank/DDBJ whole genome shotgun (WGS) entry which is preliminary data.</text>
</comment>
<proteinExistence type="predicted"/>
<dbReference type="EMBL" id="CM055755">
    <property type="protein sequence ID" value="KAJ7990355.1"/>
    <property type="molecule type" value="Genomic_DNA"/>
</dbReference>
<evidence type="ECO:0000313" key="2">
    <source>
        <dbReference type="Proteomes" id="UP001157502"/>
    </source>
</evidence>
<protein>
    <submittedName>
        <fullName evidence="1">Uncharacterized protein</fullName>
    </submittedName>
</protein>
<accession>A0ACC2FG55</accession>